<name>A0A2P2P4H8_RHIMU</name>
<evidence type="ECO:0000313" key="1">
    <source>
        <dbReference type="EMBL" id="MBX49553.1"/>
    </source>
</evidence>
<dbReference type="EMBL" id="GGEC01069069">
    <property type="protein sequence ID" value="MBX49553.1"/>
    <property type="molecule type" value="Transcribed_RNA"/>
</dbReference>
<organism evidence="1">
    <name type="scientific">Rhizophora mucronata</name>
    <name type="common">Asiatic mangrove</name>
    <dbReference type="NCBI Taxonomy" id="61149"/>
    <lineage>
        <taxon>Eukaryota</taxon>
        <taxon>Viridiplantae</taxon>
        <taxon>Streptophyta</taxon>
        <taxon>Embryophyta</taxon>
        <taxon>Tracheophyta</taxon>
        <taxon>Spermatophyta</taxon>
        <taxon>Magnoliopsida</taxon>
        <taxon>eudicotyledons</taxon>
        <taxon>Gunneridae</taxon>
        <taxon>Pentapetalae</taxon>
        <taxon>rosids</taxon>
        <taxon>fabids</taxon>
        <taxon>Malpighiales</taxon>
        <taxon>Rhizophoraceae</taxon>
        <taxon>Rhizophora</taxon>
    </lineage>
</organism>
<accession>A0A2P2P4H8</accession>
<sequence>MHQPPTHSYIEGCTNSHTVEVYYRAECRKKKQKKDLQTRLN</sequence>
<proteinExistence type="predicted"/>
<protein>
    <submittedName>
        <fullName evidence="1">Uncharacterized protein</fullName>
    </submittedName>
</protein>
<dbReference type="AlphaFoldDB" id="A0A2P2P4H8"/>
<reference evidence="1" key="1">
    <citation type="submission" date="2018-02" db="EMBL/GenBank/DDBJ databases">
        <title>Rhizophora mucronata_Transcriptome.</title>
        <authorList>
            <person name="Meera S.P."/>
            <person name="Sreeshan A."/>
            <person name="Augustine A."/>
        </authorList>
    </citation>
    <scope>NUCLEOTIDE SEQUENCE</scope>
    <source>
        <tissue evidence="1">Leaf</tissue>
    </source>
</reference>